<sequence length="87" mass="9629">MGWLTYTQPVRGLTLRYSGCSLDMEYVMAALVPKSSSWAATRKKLVPIIVSSRRKSVGLKPKEKHSALALSWARPSARGLLDEQALL</sequence>
<reference evidence="1 2" key="1">
    <citation type="submission" date="2019-03" db="EMBL/GenBank/DDBJ databases">
        <title>First draft genome of Liparis tanakae, snailfish: a comprehensive survey of snailfish specific genes.</title>
        <authorList>
            <person name="Kim W."/>
            <person name="Song I."/>
            <person name="Jeong J.-H."/>
            <person name="Kim D."/>
            <person name="Kim S."/>
            <person name="Ryu S."/>
            <person name="Song J.Y."/>
            <person name="Lee S.K."/>
        </authorList>
    </citation>
    <scope>NUCLEOTIDE SEQUENCE [LARGE SCALE GENOMIC DNA]</scope>
    <source>
        <tissue evidence="1">Muscle</tissue>
    </source>
</reference>
<gene>
    <name evidence="1" type="ORF">EYF80_031409</name>
</gene>
<keyword evidence="2" id="KW-1185">Reference proteome</keyword>
<evidence type="ECO:0000313" key="2">
    <source>
        <dbReference type="Proteomes" id="UP000314294"/>
    </source>
</evidence>
<comment type="caution">
    <text evidence="1">The sequence shown here is derived from an EMBL/GenBank/DDBJ whole genome shotgun (WGS) entry which is preliminary data.</text>
</comment>
<dbReference type="AlphaFoldDB" id="A0A4Z2GXS9"/>
<name>A0A4Z2GXS9_9TELE</name>
<organism evidence="1 2">
    <name type="scientific">Liparis tanakae</name>
    <name type="common">Tanaka's snailfish</name>
    <dbReference type="NCBI Taxonomy" id="230148"/>
    <lineage>
        <taxon>Eukaryota</taxon>
        <taxon>Metazoa</taxon>
        <taxon>Chordata</taxon>
        <taxon>Craniata</taxon>
        <taxon>Vertebrata</taxon>
        <taxon>Euteleostomi</taxon>
        <taxon>Actinopterygii</taxon>
        <taxon>Neopterygii</taxon>
        <taxon>Teleostei</taxon>
        <taxon>Neoteleostei</taxon>
        <taxon>Acanthomorphata</taxon>
        <taxon>Eupercaria</taxon>
        <taxon>Perciformes</taxon>
        <taxon>Cottioidei</taxon>
        <taxon>Cottales</taxon>
        <taxon>Liparidae</taxon>
        <taxon>Liparis</taxon>
    </lineage>
</organism>
<dbReference type="EMBL" id="SRLO01000380">
    <property type="protein sequence ID" value="TNN58398.1"/>
    <property type="molecule type" value="Genomic_DNA"/>
</dbReference>
<evidence type="ECO:0000313" key="1">
    <source>
        <dbReference type="EMBL" id="TNN58398.1"/>
    </source>
</evidence>
<protein>
    <submittedName>
        <fullName evidence="1">Uncharacterized protein</fullName>
    </submittedName>
</protein>
<accession>A0A4Z2GXS9</accession>
<proteinExistence type="predicted"/>
<dbReference type="Proteomes" id="UP000314294">
    <property type="component" value="Unassembled WGS sequence"/>
</dbReference>